<keyword evidence="2" id="KW-1185">Reference proteome</keyword>
<comment type="caution">
    <text evidence="1">The sequence shown here is derived from an EMBL/GenBank/DDBJ whole genome shotgun (WGS) entry which is preliminary data.</text>
</comment>
<organism evidence="1 2">
    <name type="scientific">Lagenidium giganteum</name>
    <dbReference type="NCBI Taxonomy" id="4803"/>
    <lineage>
        <taxon>Eukaryota</taxon>
        <taxon>Sar</taxon>
        <taxon>Stramenopiles</taxon>
        <taxon>Oomycota</taxon>
        <taxon>Peronosporomycetes</taxon>
        <taxon>Pythiales</taxon>
        <taxon>Pythiaceae</taxon>
    </lineage>
</organism>
<reference evidence="1" key="2">
    <citation type="journal article" date="2023" name="Microbiol Resour">
        <title>Decontamination and Annotation of the Draft Genome Sequence of the Oomycete Lagenidium giganteum ARSEF 373.</title>
        <authorList>
            <person name="Morgan W.R."/>
            <person name="Tartar A."/>
        </authorList>
    </citation>
    <scope>NUCLEOTIDE SEQUENCE</scope>
    <source>
        <strain evidence="1">ARSEF 373</strain>
    </source>
</reference>
<gene>
    <name evidence="1" type="ORF">N0F65_012933</name>
</gene>
<reference evidence="1" key="1">
    <citation type="submission" date="2022-11" db="EMBL/GenBank/DDBJ databases">
        <authorList>
            <person name="Morgan W.R."/>
            <person name="Tartar A."/>
        </authorList>
    </citation>
    <scope>NUCLEOTIDE SEQUENCE</scope>
    <source>
        <strain evidence="1">ARSEF 373</strain>
    </source>
</reference>
<protein>
    <submittedName>
        <fullName evidence="1">Uncharacterized protein</fullName>
    </submittedName>
</protein>
<dbReference type="AlphaFoldDB" id="A0AAV2Z4P3"/>
<evidence type="ECO:0000313" key="2">
    <source>
        <dbReference type="Proteomes" id="UP001146120"/>
    </source>
</evidence>
<dbReference type="Proteomes" id="UP001146120">
    <property type="component" value="Unassembled WGS sequence"/>
</dbReference>
<accession>A0AAV2Z4P3</accession>
<dbReference type="EMBL" id="DAKRPA010000064">
    <property type="protein sequence ID" value="DBA00402.1"/>
    <property type="molecule type" value="Genomic_DNA"/>
</dbReference>
<name>A0AAV2Z4P3_9STRA</name>
<proteinExistence type="predicted"/>
<sequence length="70" mass="7855">MVQFKRFLVPHAFLASLEFDPEHQATHASVTAALDTTPENPPIQFDRITARDFMTPSLGERELGVTPSSW</sequence>
<evidence type="ECO:0000313" key="1">
    <source>
        <dbReference type="EMBL" id="DBA00402.1"/>
    </source>
</evidence>